<protein>
    <submittedName>
        <fullName evidence="1">Uncharacterized protein</fullName>
    </submittedName>
</protein>
<reference evidence="1" key="2">
    <citation type="journal article" date="2023" name="IMA Fungus">
        <title>Comparative genomic study of the Penicillium genus elucidates a diverse pangenome and 15 lateral gene transfer events.</title>
        <authorList>
            <person name="Petersen C."/>
            <person name="Sorensen T."/>
            <person name="Nielsen M.R."/>
            <person name="Sondergaard T.E."/>
            <person name="Sorensen J.L."/>
            <person name="Fitzpatrick D.A."/>
            <person name="Frisvad J.C."/>
            <person name="Nielsen K.L."/>
        </authorList>
    </citation>
    <scope>NUCLEOTIDE SEQUENCE</scope>
    <source>
        <strain evidence="1">IBT 35673</strain>
        <strain evidence="2">IBT 35675</strain>
    </source>
</reference>
<gene>
    <name evidence="1" type="ORF">N7452_010146</name>
    <name evidence="2" type="ORF">N7541_005541</name>
</gene>
<evidence type="ECO:0000313" key="1">
    <source>
        <dbReference type="EMBL" id="KAJ5329756.1"/>
    </source>
</evidence>
<dbReference type="AlphaFoldDB" id="A0A9W9Q9T5"/>
<proteinExistence type="predicted"/>
<name>A0A9W9Q9T5_PENBR</name>
<comment type="caution">
    <text evidence="1">The sequence shown here is derived from an EMBL/GenBank/DDBJ whole genome shotgun (WGS) entry which is preliminary data.</text>
</comment>
<dbReference type="EMBL" id="JAPZBR010000004">
    <property type="protein sequence ID" value="KAJ5354497.1"/>
    <property type="molecule type" value="Genomic_DNA"/>
</dbReference>
<dbReference type="Proteomes" id="UP001148299">
    <property type="component" value="Unassembled WGS sequence"/>
</dbReference>
<organism evidence="1 3">
    <name type="scientific">Penicillium brevicompactum</name>
    <dbReference type="NCBI Taxonomy" id="5074"/>
    <lineage>
        <taxon>Eukaryota</taxon>
        <taxon>Fungi</taxon>
        <taxon>Dikarya</taxon>
        <taxon>Ascomycota</taxon>
        <taxon>Pezizomycotina</taxon>
        <taxon>Eurotiomycetes</taxon>
        <taxon>Eurotiomycetidae</taxon>
        <taxon>Eurotiales</taxon>
        <taxon>Aspergillaceae</taxon>
        <taxon>Penicillium</taxon>
    </lineage>
</organism>
<keyword evidence="4" id="KW-1185">Reference proteome</keyword>
<evidence type="ECO:0000313" key="2">
    <source>
        <dbReference type="EMBL" id="KAJ5354497.1"/>
    </source>
</evidence>
<evidence type="ECO:0000313" key="4">
    <source>
        <dbReference type="Proteomes" id="UP001148299"/>
    </source>
</evidence>
<dbReference type="Proteomes" id="UP001147695">
    <property type="component" value="Unassembled WGS sequence"/>
</dbReference>
<dbReference type="EMBL" id="JAPZBQ010000005">
    <property type="protein sequence ID" value="KAJ5329756.1"/>
    <property type="molecule type" value="Genomic_DNA"/>
</dbReference>
<reference evidence="1" key="1">
    <citation type="submission" date="2022-12" db="EMBL/GenBank/DDBJ databases">
        <authorList>
            <person name="Petersen C."/>
        </authorList>
    </citation>
    <scope>NUCLEOTIDE SEQUENCE</scope>
    <source>
        <strain evidence="1">IBT 35673</strain>
        <strain evidence="2">IBT 35675</strain>
    </source>
</reference>
<sequence>MCFGFFDGIKPLPPLRDKYKSEEKYQKAYAKYEKKLEEYLDEDNSRRRIANSKAASTAGVSYAIGG</sequence>
<evidence type="ECO:0000313" key="3">
    <source>
        <dbReference type="Proteomes" id="UP001147695"/>
    </source>
</evidence>
<accession>A0A9W9Q9T5</accession>